<name>A0A2V4A2G8_9BACT</name>
<dbReference type="InterPro" id="IPR001789">
    <property type="entry name" value="Sig_transdc_resp-reg_receiver"/>
</dbReference>
<protein>
    <submittedName>
        <fullName evidence="5">Response regulator</fullName>
    </submittedName>
</protein>
<dbReference type="Pfam" id="PF00072">
    <property type="entry name" value="Response_reg"/>
    <property type="match status" value="1"/>
</dbReference>
<comment type="caution">
    <text evidence="5">The sequence shown here is derived from an EMBL/GenBank/DDBJ whole genome shotgun (WGS) entry which is preliminary data.</text>
</comment>
<evidence type="ECO:0000259" key="4">
    <source>
        <dbReference type="PROSITE" id="PS50110"/>
    </source>
</evidence>
<dbReference type="GO" id="GO:0000160">
    <property type="term" value="P:phosphorelay signal transduction system"/>
    <property type="evidence" value="ECO:0007669"/>
    <property type="project" value="UniProtKB-KW"/>
</dbReference>
<dbReference type="CDD" id="cd17546">
    <property type="entry name" value="REC_hyHK_CKI1_RcsC-like"/>
    <property type="match status" value="1"/>
</dbReference>
<accession>A0A2V4A2G8</accession>
<dbReference type="Proteomes" id="UP000248079">
    <property type="component" value="Unassembled WGS sequence"/>
</dbReference>
<feature type="domain" description="Response regulatory" evidence="4">
    <location>
        <begin position="12"/>
        <end position="126"/>
    </location>
</feature>
<dbReference type="Gene3D" id="3.40.50.2300">
    <property type="match status" value="1"/>
</dbReference>
<gene>
    <name evidence="5" type="ORF">DF185_01805</name>
</gene>
<keyword evidence="1 3" id="KW-0597">Phosphoprotein</keyword>
<dbReference type="InterPro" id="IPR011006">
    <property type="entry name" value="CheY-like_superfamily"/>
</dbReference>
<dbReference type="RefSeq" id="WP_110359011.1">
    <property type="nucleotide sequence ID" value="NZ_QFLI01000001.1"/>
</dbReference>
<organism evidence="5 6">
    <name type="scientific">Marinifilum breve</name>
    <dbReference type="NCBI Taxonomy" id="2184082"/>
    <lineage>
        <taxon>Bacteria</taxon>
        <taxon>Pseudomonadati</taxon>
        <taxon>Bacteroidota</taxon>
        <taxon>Bacteroidia</taxon>
        <taxon>Marinilabiliales</taxon>
        <taxon>Marinifilaceae</taxon>
    </lineage>
</organism>
<evidence type="ECO:0000313" key="6">
    <source>
        <dbReference type="Proteomes" id="UP000248079"/>
    </source>
</evidence>
<dbReference type="OrthoDB" id="9796457at2"/>
<dbReference type="SUPFAM" id="SSF52172">
    <property type="entry name" value="CheY-like"/>
    <property type="match status" value="1"/>
</dbReference>
<dbReference type="EMBL" id="QFLI01000001">
    <property type="protein sequence ID" value="PXY02852.1"/>
    <property type="molecule type" value="Genomic_DNA"/>
</dbReference>
<dbReference type="PANTHER" id="PTHR45339:SF1">
    <property type="entry name" value="HYBRID SIGNAL TRANSDUCTION HISTIDINE KINASE J"/>
    <property type="match status" value="1"/>
</dbReference>
<dbReference type="PROSITE" id="PS50110">
    <property type="entry name" value="RESPONSE_REGULATORY"/>
    <property type="match status" value="1"/>
</dbReference>
<dbReference type="AlphaFoldDB" id="A0A2V4A2G8"/>
<keyword evidence="2" id="KW-0902">Two-component regulatory system</keyword>
<evidence type="ECO:0000313" key="5">
    <source>
        <dbReference type="EMBL" id="PXY02852.1"/>
    </source>
</evidence>
<proteinExistence type="predicted"/>
<sequence>MSTETFNWSEKTILIAEDVESNYLFLEEVIGRTGANILWATNGQHAVDMFTQNEIDLILMDIQMPLLNGFDATRAIKKINPKVPVISQTAYAMAEDRGKSIAAGCDDYISKPISSQKLLSLIDKYL</sequence>
<feature type="modified residue" description="4-aspartylphosphate" evidence="3">
    <location>
        <position position="61"/>
    </location>
</feature>
<evidence type="ECO:0000256" key="2">
    <source>
        <dbReference type="ARBA" id="ARBA00023012"/>
    </source>
</evidence>
<reference evidence="5 6" key="1">
    <citation type="submission" date="2018-05" db="EMBL/GenBank/DDBJ databases">
        <title>Marinifilum breve JC075T sp. nov., a marine bacterium isolated from Yongle Blue Hole in the South China Sea.</title>
        <authorList>
            <person name="Fu T."/>
        </authorList>
    </citation>
    <scope>NUCLEOTIDE SEQUENCE [LARGE SCALE GENOMIC DNA]</scope>
    <source>
        <strain evidence="5 6">JC075</strain>
    </source>
</reference>
<evidence type="ECO:0000256" key="3">
    <source>
        <dbReference type="PROSITE-ProRule" id="PRU00169"/>
    </source>
</evidence>
<keyword evidence="6" id="KW-1185">Reference proteome</keyword>
<dbReference type="SMART" id="SM00448">
    <property type="entry name" value="REC"/>
    <property type="match status" value="1"/>
</dbReference>
<evidence type="ECO:0000256" key="1">
    <source>
        <dbReference type="ARBA" id="ARBA00022553"/>
    </source>
</evidence>
<dbReference type="PANTHER" id="PTHR45339">
    <property type="entry name" value="HYBRID SIGNAL TRANSDUCTION HISTIDINE KINASE J"/>
    <property type="match status" value="1"/>
</dbReference>